<dbReference type="EMBL" id="CP139960">
    <property type="protein sequence ID" value="WQD38667.1"/>
    <property type="molecule type" value="Genomic_DNA"/>
</dbReference>
<name>A0ABZ0W847_9BACT</name>
<reference evidence="3 4" key="1">
    <citation type="submission" date="2023-12" db="EMBL/GenBank/DDBJ databases">
        <title>Genome sequencing and assembly of bacterial species from a model synthetic community.</title>
        <authorList>
            <person name="Hogle S.L."/>
        </authorList>
    </citation>
    <scope>NUCLEOTIDE SEQUENCE [LARGE SCALE GENOMIC DNA]</scope>
    <source>
        <strain evidence="3 4">HAMBI_3031</strain>
    </source>
</reference>
<dbReference type="RefSeq" id="WP_162817902.1">
    <property type="nucleotide sequence ID" value="NZ_CP139960.1"/>
</dbReference>
<dbReference type="PANTHER" id="PTHR43566">
    <property type="entry name" value="CONSERVED PROTEIN"/>
    <property type="match status" value="1"/>
</dbReference>
<dbReference type="Pfam" id="PF13173">
    <property type="entry name" value="AAA_14"/>
    <property type="match status" value="1"/>
</dbReference>
<dbReference type="SUPFAM" id="SSF52540">
    <property type="entry name" value="P-loop containing nucleoside triphosphate hydrolases"/>
    <property type="match status" value="1"/>
</dbReference>
<dbReference type="PANTHER" id="PTHR43566:SF2">
    <property type="entry name" value="DUF4143 DOMAIN-CONTAINING PROTEIN"/>
    <property type="match status" value="1"/>
</dbReference>
<dbReference type="InterPro" id="IPR027417">
    <property type="entry name" value="P-loop_NTPase"/>
</dbReference>
<dbReference type="Pfam" id="PF13635">
    <property type="entry name" value="DUF4143"/>
    <property type="match status" value="1"/>
</dbReference>
<organism evidence="3 4">
    <name type="scientific">Niabella yanshanensis</name>
    <dbReference type="NCBI Taxonomy" id="577386"/>
    <lineage>
        <taxon>Bacteria</taxon>
        <taxon>Pseudomonadati</taxon>
        <taxon>Bacteroidota</taxon>
        <taxon>Chitinophagia</taxon>
        <taxon>Chitinophagales</taxon>
        <taxon>Chitinophagaceae</taxon>
        <taxon>Niabella</taxon>
    </lineage>
</organism>
<evidence type="ECO:0000259" key="2">
    <source>
        <dbReference type="Pfam" id="PF13635"/>
    </source>
</evidence>
<dbReference type="Proteomes" id="UP001325680">
    <property type="component" value="Chromosome"/>
</dbReference>
<proteinExistence type="predicted"/>
<dbReference type="GO" id="GO:0005524">
    <property type="term" value="F:ATP binding"/>
    <property type="evidence" value="ECO:0007669"/>
    <property type="project" value="UniProtKB-KW"/>
</dbReference>
<keyword evidence="3" id="KW-0067">ATP-binding</keyword>
<accession>A0ABZ0W847</accession>
<evidence type="ECO:0000313" key="3">
    <source>
        <dbReference type="EMBL" id="WQD38667.1"/>
    </source>
</evidence>
<protein>
    <submittedName>
        <fullName evidence="3">ATP-binding protein</fullName>
    </submittedName>
</protein>
<dbReference type="InterPro" id="IPR041682">
    <property type="entry name" value="AAA_14"/>
</dbReference>
<evidence type="ECO:0000259" key="1">
    <source>
        <dbReference type="Pfam" id="PF13173"/>
    </source>
</evidence>
<dbReference type="InterPro" id="IPR025420">
    <property type="entry name" value="DUF4143"/>
</dbReference>
<evidence type="ECO:0000313" key="4">
    <source>
        <dbReference type="Proteomes" id="UP001325680"/>
    </source>
</evidence>
<feature type="domain" description="AAA" evidence="1">
    <location>
        <begin position="17"/>
        <end position="133"/>
    </location>
</feature>
<keyword evidence="3" id="KW-0547">Nucleotide-binding</keyword>
<sequence>MIERAILQSAKESLNQFRALCVTGPRQSGKTTLSRLLCPDKAYFNFESPATEHQVLKNIENFLNQNKRGAILDEVQRVPELLRYLQTVLDKSTKRGQFILTGSNNFLLQEQISQSLAGRAGYISLLPLSYAELKDAQLAEDNFLKHILNGGYPEIWQEKLKPEIWMNSYIQTYVQRDVRLLKNINNLAAFNRFLFLCANYAGQILNREELAKQVGVDTKTILSWLGVLESSYVIFLLQPWYNNLNKRILKSPKLYFHDTGLLCRLLGIPNITHLKKHNAYGALFENWIISEIKKNNTNQGLSGEMYYFRDSAGNEIDLVYEKDGQPLAIEIKAAHATNASMFSGIRYWQKNNFYHKQSMLVYGGNKTEPLNEHTSIISWRDIGDI</sequence>
<gene>
    <name evidence="3" type="ORF">U0035_00715</name>
</gene>
<keyword evidence="4" id="KW-1185">Reference proteome</keyword>
<feature type="domain" description="DUF4143" evidence="2">
    <location>
        <begin position="175"/>
        <end position="333"/>
    </location>
</feature>